<reference evidence="1 2" key="1">
    <citation type="submission" date="2019-08" db="EMBL/GenBank/DDBJ databases">
        <authorList>
            <person name="Alioto T."/>
            <person name="Alioto T."/>
            <person name="Gomez Garrido J."/>
        </authorList>
    </citation>
    <scope>NUCLEOTIDE SEQUENCE [LARGE SCALE GENOMIC DNA]</scope>
</reference>
<dbReference type="OrthoDB" id="2434756at2759"/>
<keyword evidence="2" id="KW-1185">Reference proteome</keyword>
<dbReference type="InterPro" id="IPR009622">
    <property type="entry name" value="NDUFAF4"/>
</dbReference>
<accession>A0A5E4N847</accession>
<protein>
    <submittedName>
        <fullName evidence="1">NADH dehydrogenase [ubiquinone] 1 alpha subcomplex assembly factor 4</fullName>
    </submittedName>
</protein>
<name>A0A5E4N847_9HEMI</name>
<proteinExistence type="predicted"/>
<sequence length="201" mass="23466">MGAAGSHLTRYIRRFNVINRTERIINEEKPKVAPLYKVDAERLKKLMEDNPGLIEELKNKNSTLEKNLQSVYVKSKGDLPNNQSKAKLPQNREQVFNFGFLVEDPESVPPGRYTLTQITECIADHYKDKQIYTAEILAKRVKIDVKLMENILKYYRIFDMHIPPKMLKKNEEFSIGSTIDKIRTSFEIDKYTEEQKKIGKN</sequence>
<evidence type="ECO:0000313" key="2">
    <source>
        <dbReference type="Proteomes" id="UP000325440"/>
    </source>
</evidence>
<dbReference type="Pfam" id="PF06784">
    <property type="entry name" value="UPF0240"/>
    <property type="match status" value="1"/>
</dbReference>
<dbReference type="Proteomes" id="UP000325440">
    <property type="component" value="Unassembled WGS sequence"/>
</dbReference>
<keyword evidence="1" id="KW-0830">Ubiquinone</keyword>
<dbReference type="PANTHER" id="PTHR13338">
    <property type="entry name" value="UPF0240 PROTEIN"/>
    <property type="match status" value="1"/>
</dbReference>
<dbReference type="GO" id="GO:0005739">
    <property type="term" value="C:mitochondrion"/>
    <property type="evidence" value="ECO:0007669"/>
    <property type="project" value="TreeGrafter"/>
</dbReference>
<organism evidence="1 2">
    <name type="scientific">Cinara cedri</name>
    <dbReference type="NCBI Taxonomy" id="506608"/>
    <lineage>
        <taxon>Eukaryota</taxon>
        <taxon>Metazoa</taxon>
        <taxon>Ecdysozoa</taxon>
        <taxon>Arthropoda</taxon>
        <taxon>Hexapoda</taxon>
        <taxon>Insecta</taxon>
        <taxon>Pterygota</taxon>
        <taxon>Neoptera</taxon>
        <taxon>Paraneoptera</taxon>
        <taxon>Hemiptera</taxon>
        <taxon>Sternorrhyncha</taxon>
        <taxon>Aphidomorpha</taxon>
        <taxon>Aphidoidea</taxon>
        <taxon>Aphididae</taxon>
        <taxon>Lachninae</taxon>
        <taxon>Cinara</taxon>
    </lineage>
</organism>
<dbReference type="GO" id="GO:0032981">
    <property type="term" value="P:mitochondrial respiratory chain complex I assembly"/>
    <property type="evidence" value="ECO:0007669"/>
    <property type="project" value="InterPro"/>
</dbReference>
<gene>
    <name evidence="1" type="ORF">CINCED_3A010709</name>
</gene>
<evidence type="ECO:0000313" key="1">
    <source>
        <dbReference type="EMBL" id="VVC40042.1"/>
    </source>
</evidence>
<dbReference type="EMBL" id="CABPRJ010001900">
    <property type="protein sequence ID" value="VVC40042.1"/>
    <property type="molecule type" value="Genomic_DNA"/>
</dbReference>
<dbReference type="PANTHER" id="PTHR13338:SF4">
    <property type="entry name" value="NADH DEHYDROGENASE [UBIQUINONE] 1 ALPHA SUBCOMPLEX ASSEMBLY FACTOR 4"/>
    <property type="match status" value="1"/>
</dbReference>
<dbReference type="AlphaFoldDB" id="A0A5E4N847"/>